<accession>A0A7R9I137</accession>
<dbReference type="InterPro" id="IPR029063">
    <property type="entry name" value="SAM-dependent_MTases_sf"/>
</dbReference>
<dbReference type="AlphaFoldDB" id="A0A7R9I137"/>
<reference evidence="2" key="1">
    <citation type="submission" date="2020-11" db="EMBL/GenBank/DDBJ databases">
        <authorList>
            <person name="Tran Van P."/>
        </authorList>
    </citation>
    <scope>NUCLEOTIDE SEQUENCE</scope>
</reference>
<dbReference type="PANTHER" id="PTHR14663:SF2">
    <property type="entry name" value="METHYLTRANSFERASE NSUN7-RELATED"/>
    <property type="match status" value="1"/>
</dbReference>
<protein>
    <recommendedName>
        <fullName evidence="3">Methyltransferase NSUN7</fullName>
    </recommendedName>
</protein>
<gene>
    <name evidence="2" type="ORF">TBIB3V08_LOCUS6074</name>
</gene>
<feature type="region of interest" description="Disordered" evidence="1">
    <location>
        <begin position="1"/>
        <end position="31"/>
    </location>
</feature>
<dbReference type="PANTHER" id="PTHR14663">
    <property type="entry name" value="METHYLTRANSFERASE NSUN7-RELATED"/>
    <property type="match status" value="1"/>
</dbReference>
<proteinExistence type="predicted"/>
<evidence type="ECO:0000313" key="2">
    <source>
        <dbReference type="EMBL" id="CAD7443674.1"/>
    </source>
</evidence>
<dbReference type="InterPro" id="IPR042620">
    <property type="entry name" value="NSUN7"/>
</dbReference>
<dbReference type="EMBL" id="OD566269">
    <property type="protein sequence ID" value="CAD7443674.1"/>
    <property type="molecule type" value="Genomic_DNA"/>
</dbReference>
<name>A0A7R9I137_9NEOP</name>
<sequence length="672" mass="76060">MPTLWPAERVETPAPRWETTPQPEAKRARRTSASLDNAQLSLSSTLSAETTWTASDICKASQLLARPPCSVSFHDEEEMRRVYSLIYDVFRYKSILNQALVDTMFLFQFPQFQKQTNQVWLLLYDLYKRRFLPRDPHEEEARVELFDSCGLTELDAHLWSQHVRLAAAVARLRIKNNALKLSQLLPPHLRDEKVIALDEAPVTGWVNTCRTEREEISRLIERAGLVLSKNHEPLTPDQYRWDHVCPQFLLCHPGKRGDLAQSDLVRKHCVVLQDRAFCLGPATLARLLIELQLTGAVLMTHINSPRTTAYLASLLAENDKIDALLAFGAGSRKAEYDEYLAQLCVRNTRVFAEKFVDLPSDTNLLEGVCAVLASPPNTYSGVMDPVDLVCSRGGDLGMLEVLTDPESASRSRVAGILEEQRRTLQRSMSQPQVQMVLYETHSIVPAENGDMVRRLVDEMNELARCRHVEEREGDDPPPNLEDVVIPPCDMFEVGDIVDVCKKCVRLEEEGCYLALIRRTVREITRLDAKYMINVAESRGLFGEEPGSKKPTTASRAHKKRAVEETTAALNKGKGSRRSKVEVERIAAPTQASMMRRASSGQESVDSACPRHYTHTLALLMSRGRDARRWWGEAARYALCQDREEPLKLTRTDRPVFPLHVRRVELEVELAAC</sequence>
<dbReference type="Gene3D" id="3.40.50.150">
    <property type="entry name" value="Vaccinia Virus protein VP39"/>
    <property type="match status" value="1"/>
</dbReference>
<evidence type="ECO:0000256" key="1">
    <source>
        <dbReference type="SAM" id="MobiDB-lite"/>
    </source>
</evidence>
<organism evidence="2">
    <name type="scientific">Timema bartmani</name>
    <dbReference type="NCBI Taxonomy" id="61472"/>
    <lineage>
        <taxon>Eukaryota</taxon>
        <taxon>Metazoa</taxon>
        <taxon>Ecdysozoa</taxon>
        <taxon>Arthropoda</taxon>
        <taxon>Hexapoda</taxon>
        <taxon>Insecta</taxon>
        <taxon>Pterygota</taxon>
        <taxon>Neoptera</taxon>
        <taxon>Polyneoptera</taxon>
        <taxon>Phasmatodea</taxon>
        <taxon>Timematodea</taxon>
        <taxon>Timematoidea</taxon>
        <taxon>Timematidae</taxon>
        <taxon>Timema</taxon>
    </lineage>
</organism>
<feature type="region of interest" description="Disordered" evidence="1">
    <location>
        <begin position="541"/>
        <end position="581"/>
    </location>
</feature>
<evidence type="ECO:0008006" key="3">
    <source>
        <dbReference type="Google" id="ProtNLM"/>
    </source>
</evidence>